<gene>
    <name evidence="2" type="ORF">HIR71_15535</name>
</gene>
<keyword evidence="3" id="KW-1185">Reference proteome</keyword>
<comment type="caution">
    <text evidence="2">The sequence shown here is derived from an EMBL/GenBank/DDBJ whole genome shotgun (WGS) entry which is preliminary data.</text>
</comment>
<organism evidence="2 3">
    <name type="scientific">Cellulomonas fimi</name>
    <dbReference type="NCBI Taxonomy" id="1708"/>
    <lineage>
        <taxon>Bacteria</taxon>
        <taxon>Bacillati</taxon>
        <taxon>Actinomycetota</taxon>
        <taxon>Actinomycetes</taxon>
        <taxon>Micrococcales</taxon>
        <taxon>Cellulomonadaceae</taxon>
        <taxon>Cellulomonas</taxon>
    </lineage>
</organism>
<proteinExistence type="predicted"/>
<protein>
    <submittedName>
        <fullName evidence="2">Uncharacterized protein</fullName>
    </submittedName>
</protein>
<dbReference type="AlphaFoldDB" id="A0A7Y0M0L7"/>
<evidence type="ECO:0000313" key="3">
    <source>
        <dbReference type="Proteomes" id="UP000562124"/>
    </source>
</evidence>
<reference evidence="2 3" key="1">
    <citation type="submission" date="2020-04" db="EMBL/GenBank/DDBJ databases">
        <title>Sequencing and Assembly of C. fimi.</title>
        <authorList>
            <person name="Ramsey A.R."/>
        </authorList>
    </citation>
    <scope>NUCLEOTIDE SEQUENCE [LARGE SCALE GENOMIC DNA]</scope>
    <source>
        <strain evidence="2 3">SB</strain>
    </source>
</reference>
<accession>A0A7Y0M0L7</accession>
<dbReference type="EMBL" id="JABCJJ010000045">
    <property type="protein sequence ID" value="NMR21612.1"/>
    <property type="molecule type" value="Genomic_DNA"/>
</dbReference>
<feature type="compositionally biased region" description="Basic and acidic residues" evidence="1">
    <location>
        <begin position="154"/>
        <end position="165"/>
    </location>
</feature>
<name>A0A7Y0M0L7_CELFI</name>
<evidence type="ECO:0000313" key="2">
    <source>
        <dbReference type="EMBL" id="NMR21612.1"/>
    </source>
</evidence>
<feature type="region of interest" description="Disordered" evidence="1">
    <location>
        <begin position="138"/>
        <end position="179"/>
    </location>
</feature>
<dbReference type="Proteomes" id="UP000562124">
    <property type="component" value="Unassembled WGS sequence"/>
</dbReference>
<sequence>MIAAFPRAGRRVEHAYTELDLAAGSGTRQQQSALGDPRLLARPWDPASCVDPHLRAEIWQWFEQVVTWLNHEYVWDPDAMVPSCWPSHPHLVHEIAVLADLRRRAGLALTADALEEWHRYALPAFIDRMRARLRQQCQDGGHQSWPANGRHARHQDETSRRDRAAAHGADVDTLAAPPGMADVAPAADLRRPNLQIIDGMRVDGASGAIPD</sequence>
<evidence type="ECO:0000256" key="1">
    <source>
        <dbReference type="SAM" id="MobiDB-lite"/>
    </source>
</evidence>